<dbReference type="OrthoDB" id="3196725at2"/>
<feature type="region of interest" description="Disordered" evidence="2">
    <location>
        <begin position="1"/>
        <end position="45"/>
    </location>
</feature>
<dbReference type="InterPro" id="IPR036425">
    <property type="entry name" value="MoaB/Mog-like_dom_sf"/>
</dbReference>
<evidence type="ECO:0000313" key="5">
    <source>
        <dbReference type="Proteomes" id="UP000278962"/>
    </source>
</evidence>
<evidence type="ECO:0000313" key="4">
    <source>
        <dbReference type="EMBL" id="RKQ86823.1"/>
    </source>
</evidence>
<dbReference type="GO" id="GO:0006777">
    <property type="term" value="P:Mo-molybdopterin cofactor biosynthetic process"/>
    <property type="evidence" value="ECO:0007669"/>
    <property type="project" value="UniProtKB-UniRule"/>
</dbReference>
<dbReference type="SUPFAM" id="SSF63882">
    <property type="entry name" value="MoeA N-terminal region -like"/>
    <property type="match status" value="1"/>
</dbReference>
<keyword evidence="1" id="KW-0501">Molybdenum cofactor biosynthesis</keyword>
<dbReference type="Gene3D" id="2.170.190.11">
    <property type="entry name" value="Molybdopterin biosynthesis moea protein, domain 3"/>
    <property type="match status" value="1"/>
</dbReference>
<name>A0A660L4I1_9ACTN</name>
<dbReference type="GO" id="GO:0005829">
    <property type="term" value="C:cytosol"/>
    <property type="evidence" value="ECO:0007669"/>
    <property type="project" value="TreeGrafter"/>
</dbReference>
<comment type="cofactor">
    <cofactor evidence="1">
        <name>Mg(2+)</name>
        <dbReference type="ChEBI" id="CHEBI:18420"/>
    </cofactor>
</comment>
<dbReference type="Gene3D" id="3.40.980.10">
    <property type="entry name" value="MoaB/Mog-like domain"/>
    <property type="match status" value="1"/>
</dbReference>
<dbReference type="GO" id="GO:0061599">
    <property type="term" value="F:molybdopterin molybdotransferase activity"/>
    <property type="evidence" value="ECO:0007669"/>
    <property type="project" value="UniProtKB-UniRule"/>
</dbReference>
<dbReference type="EC" id="2.10.1.1" evidence="1"/>
<keyword evidence="1" id="KW-0479">Metal-binding</keyword>
<comment type="pathway">
    <text evidence="1">Cofactor biosynthesis; molybdopterin biosynthesis.</text>
</comment>
<sequence length="588" mass="59406">MPTRTPRPFRPPAEAGAAPDDRGRHAHRDRAGDAPTGADGASEASVAPDLAAAMWLAAWGGGRTQRERVPLVAALGRVTADPVWAQRSSPAQAVAAADGIAVCSLETAGAAANQRVRLVPRQFELVSAGDPLPPGRDAVIALELVECGGAGRGAWITAPAGHGQHVRAGADDVAAGELLLVAGHRLRALDLALAAAAGVTELTVRRRPAVAVIPVGDVAATASLLLDGQAREAGCLVEHGPTVSLERALLDAACTTDLVIVVAGPGTMRPPGLPEVLRRCGEVVVRGVDVASGRPALLGLVRNTPVLVCPACPVAAASAFAALAEPVLAALSGASPARREETAQLAATCGSRGRLPVRLATVEGRRVAVPVRRGAQALSGLVRADGWLADADGDHELPAGLPVVVERLHADAPATVLVAGAPDPALDRLLLAHRGLGFCELTPTQAVALVRAGGCHAAAFSGVLGEPAEELEVVPLADVDLVIAGGPALRADARVAVGPQGTPAHRAVAAVVAPRDVVAVRSDAAAFAALAAGHAELAVGAAAAVPPGMPTTDLGRAPLNLIVRRGAAERDPALRALLDTVARLREQR</sequence>
<comment type="function">
    <text evidence="1">Catalyzes the insertion of molybdate into adenylated molybdopterin with the concomitant release of AMP.</text>
</comment>
<dbReference type="AlphaFoldDB" id="A0A660L4I1"/>
<comment type="catalytic activity">
    <reaction evidence="1">
        <text>adenylyl-molybdopterin + molybdate = Mo-molybdopterin + AMP + H(+)</text>
        <dbReference type="Rhea" id="RHEA:35047"/>
        <dbReference type="ChEBI" id="CHEBI:15378"/>
        <dbReference type="ChEBI" id="CHEBI:36264"/>
        <dbReference type="ChEBI" id="CHEBI:62727"/>
        <dbReference type="ChEBI" id="CHEBI:71302"/>
        <dbReference type="ChEBI" id="CHEBI:456215"/>
    </reaction>
</comment>
<reference evidence="4 5" key="1">
    <citation type="submission" date="2018-10" db="EMBL/GenBank/DDBJ databases">
        <title>Genomic Encyclopedia of Archaeal and Bacterial Type Strains, Phase II (KMG-II): from individual species to whole genera.</title>
        <authorList>
            <person name="Goeker M."/>
        </authorList>
    </citation>
    <scope>NUCLEOTIDE SEQUENCE [LARGE SCALE GENOMIC DNA]</scope>
    <source>
        <strain evidence="4 5">DSM 14954</strain>
    </source>
</reference>
<dbReference type="EMBL" id="RBIL01000002">
    <property type="protein sequence ID" value="RKQ86823.1"/>
    <property type="molecule type" value="Genomic_DNA"/>
</dbReference>
<dbReference type="RefSeq" id="WP_121254882.1">
    <property type="nucleotide sequence ID" value="NZ_RBIL01000002.1"/>
</dbReference>
<keyword evidence="5" id="KW-1185">Reference proteome</keyword>
<keyword evidence="1" id="KW-0500">Molybdenum</keyword>
<dbReference type="Proteomes" id="UP000278962">
    <property type="component" value="Unassembled WGS sequence"/>
</dbReference>
<evidence type="ECO:0000256" key="2">
    <source>
        <dbReference type="SAM" id="MobiDB-lite"/>
    </source>
</evidence>
<protein>
    <recommendedName>
        <fullName evidence="1">Molybdopterin molybdenumtransferase</fullName>
        <ecNumber evidence="1">2.10.1.1</ecNumber>
    </recommendedName>
</protein>
<dbReference type="PANTHER" id="PTHR10192:SF5">
    <property type="entry name" value="GEPHYRIN"/>
    <property type="match status" value="1"/>
</dbReference>
<accession>A0A660L4I1</accession>
<evidence type="ECO:0000256" key="1">
    <source>
        <dbReference type="RuleBase" id="RU365090"/>
    </source>
</evidence>
<dbReference type="InterPro" id="IPR036135">
    <property type="entry name" value="MoeA_linker/N_sf"/>
</dbReference>
<keyword evidence="1" id="KW-0460">Magnesium</keyword>
<dbReference type="PANTHER" id="PTHR10192">
    <property type="entry name" value="MOLYBDOPTERIN BIOSYNTHESIS PROTEIN"/>
    <property type="match status" value="1"/>
</dbReference>
<gene>
    <name evidence="4" type="ORF">C8N24_4838</name>
</gene>
<comment type="caution">
    <text evidence="4">The sequence shown here is derived from an EMBL/GenBank/DDBJ whole genome shotgun (WGS) entry which is preliminary data.</text>
</comment>
<dbReference type="InterPro" id="IPR036688">
    <property type="entry name" value="MoeA_C_domain_IV_sf"/>
</dbReference>
<proteinExistence type="inferred from homology"/>
<dbReference type="GO" id="GO:0046872">
    <property type="term" value="F:metal ion binding"/>
    <property type="evidence" value="ECO:0007669"/>
    <property type="project" value="UniProtKB-UniRule"/>
</dbReference>
<organism evidence="4 5">
    <name type="scientific">Solirubrobacter pauli</name>
    <dbReference type="NCBI Taxonomy" id="166793"/>
    <lineage>
        <taxon>Bacteria</taxon>
        <taxon>Bacillati</taxon>
        <taxon>Actinomycetota</taxon>
        <taxon>Thermoleophilia</taxon>
        <taxon>Solirubrobacterales</taxon>
        <taxon>Solirubrobacteraceae</taxon>
        <taxon>Solirubrobacter</taxon>
    </lineage>
</organism>
<dbReference type="Gene3D" id="3.90.105.10">
    <property type="entry name" value="Molybdopterin biosynthesis moea protein, domain 2"/>
    <property type="match status" value="1"/>
</dbReference>
<dbReference type="InterPro" id="IPR005110">
    <property type="entry name" value="MoeA_linker/N"/>
</dbReference>
<dbReference type="UniPathway" id="UPA00344"/>
<dbReference type="SUPFAM" id="SSF63867">
    <property type="entry name" value="MoeA C-terminal domain-like"/>
    <property type="match status" value="1"/>
</dbReference>
<feature type="domain" description="MoeA N-terminal and linker" evidence="3">
    <location>
        <begin position="64"/>
        <end position="198"/>
    </location>
</feature>
<dbReference type="SUPFAM" id="SSF53218">
    <property type="entry name" value="Molybdenum cofactor biosynthesis proteins"/>
    <property type="match status" value="1"/>
</dbReference>
<comment type="similarity">
    <text evidence="1">Belongs to the MoeA family.</text>
</comment>
<dbReference type="Pfam" id="PF03453">
    <property type="entry name" value="MoeA_N"/>
    <property type="match status" value="1"/>
</dbReference>
<keyword evidence="1" id="KW-0808">Transferase</keyword>
<evidence type="ECO:0000259" key="3">
    <source>
        <dbReference type="Pfam" id="PF03453"/>
    </source>
</evidence>
<dbReference type="InterPro" id="IPR038987">
    <property type="entry name" value="MoeA-like"/>
</dbReference>
<dbReference type="Gene3D" id="2.40.340.10">
    <property type="entry name" value="MoeA, C-terminal, domain IV"/>
    <property type="match status" value="1"/>
</dbReference>